<evidence type="ECO:0000256" key="1">
    <source>
        <dbReference type="ARBA" id="ARBA00010199"/>
    </source>
</evidence>
<feature type="transmembrane region" description="Helical" evidence="2">
    <location>
        <begin position="105"/>
        <end position="130"/>
    </location>
</feature>
<feature type="transmembrane region" description="Helical" evidence="2">
    <location>
        <begin position="332"/>
        <end position="354"/>
    </location>
</feature>
<feature type="non-terminal residue" evidence="4">
    <location>
        <position position="498"/>
    </location>
</feature>
<feature type="transmembrane region" description="Helical" evidence="2">
    <location>
        <begin position="20"/>
        <end position="41"/>
    </location>
</feature>
<dbReference type="GO" id="GO:0015297">
    <property type="term" value="F:antiporter activity"/>
    <property type="evidence" value="ECO:0007669"/>
    <property type="project" value="InterPro"/>
</dbReference>
<feature type="transmembrane region" description="Helical" evidence="2">
    <location>
        <begin position="299"/>
        <end position="320"/>
    </location>
</feature>
<comment type="similarity">
    <text evidence="1 2">Belongs to the multi antimicrobial extrusion (MATE) (TC 2.A.66.1) family.</text>
</comment>
<comment type="caution">
    <text evidence="2">Lacks conserved residue(s) required for the propagation of feature annotation.</text>
</comment>
<evidence type="ECO:0000256" key="2">
    <source>
        <dbReference type="RuleBase" id="RU004914"/>
    </source>
</evidence>
<gene>
    <name evidence="4" type="ORF">GSTENG00007983001</name>
</gene>
<evidence type="ECO:0000313" key="4">
    <source>
        <dbReference type="EMBL" id="CAF92667.1"/>
    </source>
</evidence>
<evidence type="ECO:0000256" key="3">
    <source>
        <dbReference type="SAM" id="MobiDB-lite"/>
    </source>
</evidence>
<dbReference type="GO" id="GO:0042910">
    <property type="term" value="F:xenobiotic transmembrane transporter activity"/>
    <property type="evidence" value="ECO:0007669"/>
    <property type="project" value="InterPro"/>
</dbReference>
<reference evidence="4" key="2">
    <citation type="submission" date="2004-02" db="EMBL/GenBank/DDBJ databases">
        <authorList>
            <consortium name="Genoscope"/>
            <consortium name="Whitehead Institute Centre for Genome Research"/>
        </authorList>
    </citation>
    <scope>NUCLEOTIDE SEQUENCE</scope>
</reference>
<feature type="compositionally biased region" description="Basic residues" evidence="3">
    <location>
        <begin position="278"/>
        <end position="288"/>
    </location>
</feature>
<sequence length="498" mass="54018">LPPEYRTELRELFKLAGPVVISQTMIFMISLVSTIFCGHLGKTELAGVSLSIAVRLPDPACVVLQVVNVTGVSVGTGLSLTCDTLISQTYGSGNLKRVGVILQRAILILLLACFPCWAILINTEALLLAAQQSPEVASLTQLYVKIFMPALPAAFMYQLQGRYLQNQVGARAAECCSRVRTSARAPAVCAGHHLASGDNGSHRQPLQRWHQLPAAVSPGHGRGRLCCGQRHLPVHPGSGPLHLHLRDGLAQGHVARRPGHREPRPDPHGPGGCCQRQGRVRARRRRPGASKAVLQSPRVISGVVIGGSFLIAKNYIGLIFTSDPEILEKVSAVLVIFFFTHLGDGVAGVAGGVVRGAGKQLVGALINLVGHYFIGFPIGVSLMFAAKMNIMGKARLRRRSSHLEVYLWVGLGVHAPSVSLRPVDGTDHLRGVAVHLLHRLPLQARLDQSVQRGICPKRYLSALHCSACFWSFVNENLPWMTVIRPRPEPESRSKRTRK</sequence>
<dbReference type="GO" id="GO:0016020">
    <property type="term" value="C:membrane"/>
    <property type="evidence" value="ECO:0007669"/>
    <property type="project" value="InterPro"/>
</dbReference>
<feature type="transmembrane region" description="Helical" evidence="2">
    <location>
        <begin position="142"/>
        <end position="159"/>
    </location>
</feature>
<dbReference type="Pfam" id="PF01554">
    <property type="entry name" value="MatE"/>
    <property type="match status" value="2"/>
</dbReference>
<name>Q4T365_TETNG</name>
<organism evidence="4">
    <name type="scientific">Tetraodon nigroviridis</name>
    <name type="common">Spotted green pufferfish</name>
    <name type="synonym">Chelonodon nigroviridis</name>
    <dbReference type="NCBI Taxonomy" id="99883"/>
    <lineage>
        <taxon>Eukaryota</taxon>
        <taxon>Metazoa</taxon>
        <taxon>Chordata</taxon>
        <taxon>Craniata</taxon>
        <taxon>Vertebrata</taxon>
        <taxon>Euteleostomi</taxon>
        <taxon>Actinopterygii</taxon>
        <taxon>Neopterygii</taxon>
        <taxon>Teleostei</taxon>
        <taxon>Neoteleostei</taxon>
        <taxon>Acanthomorphata</taxon>
        <taxon>Eupercaria</taxon>
        <taxon>Tetraodontiformes</taxon>
        <taxon>Tetradontoidea</taxon>
        <taxon>Tetraodontidae</taxon>
        <taxon>Tetraodon</taxon>
    </lineage>
</organism>
<protein>
    <recommendedName>
        <fullName evidence="2">Multidrug and toxin extrusion protein</fullName>
    </recommendedName>
</protein>
<dbReference type="PANTHER" id="PTHR11206">
    <property type="entry name" value="MULTIDRUG RESISTANCE PROTEIN"/>
    <property type="match status" value="1"/>
</dbReference>
<dbReference type="OrthoDB" id="2126698at2759"/>
<dbReference type="AlphaFoldDB" id="Q4T365"/>
<proteinExistence type="inferred from homology"/>
<dbReference type="EMBL" id="CAAE01010117">
    <property type="protein sequence ID" value="CAF92667.1"/>
    <property type="molecule type" value="Genomic_DNA"/>
</dbReference>
<keyword evidence="2" id="KW-0472">Membrane</keyword>
<dbReference type="KEGG" id="tng:GSTEN00007983G001"/>
<keyword evidence="2" id="KW-0812">Transmembrane</keyword>
<feature type="transmembrane region" description="Helical" evidence="2">
    <location>
        <begin position="361"/>
        <end position="385"/>
    </location>
</feature>
<comment type="caution">
    <text evidence="4">The sequence shown here is derived from an EMBL/GenBank/DDBJ whole genome shotgun (WGS) entry which is preliminary data.</text>
</comment>
<feature type="region of interest" description="Disordered" evidence="3">
    <location>
        <begin position="255"/>
        <end position="291"/>
    </location>
</feature>
<reference evidence="4" key="1">
    <citation type="journal article" date="2004" name="Nature">
        <title>Genome duplication in the teleost fish Tetraodon nigroviridis reveals the early vertebrate proto-karyotype.</title>
        <authorList>
            <person name="Jaillon O."/>
            <person name="Aury J.-M."/>
            <person name="Brunet F."/>
            <person name="Petit J.-L."/>
            <person name="Stange-Thomann N."/>
            <person name="Mauceli E."/>
            <person name="Bouneau L."/>
            <person name="Fischer C."/>
            <person name="Ozouf-Costaz C."/>
            <person name="Bernot A."/>
            <person name="Nicaud S."/>
            <person name="Jaffe D."/>
            <person name="Fisher S."/>
            <person name="Lutfalla G."/>
            <person name="Dossat C."/>
            <person name="Segurens B."/>
            <person name="Dasilva C."/>
            <person name="Salanoubat M."/>
            <person name="Levy M."/>
            <person name="Boudet N."/>
            <person name="Castellano S."/>
            <person name="Anthouard V."/>
            <person name="Jubin C."/>
            <person name="Castelli V."/>
            <person name="Katinka M."/>
            <person name="Vacherie B."/>
            <person name="Biemont C."/>
            <person name="Skalli Z."/>
            <person name="Cattolico L."/>
            <person name="Poulain J."/>
            <person name="De Berardinis V."/>
            <person name="Cruaud C."/>
            <person name="Duprat S."/>
            <person name="Brottier P."/>
            <person name="Coutanceau J.-P."/>
            <person name="Gouzy J."/>
            <person name="Parra G."/>
            <person name="Lardier G."/>
            <person name="Chapple C."/>
            <person name="McKernan K.J."/>
            <person name="McEwan P."/>
            <person name="Bosak S."/>
            <person name="Kellis M."/>
            <person name="Volff J.-N."/>
            <person name="Guigo R."/>
            <person name="Zody M.C."/>
            <person name="Mesirov J."/>
            <person name="Lindblad-Toh K."/>
            <person name="Birren B."/>
            <person name="Nusbaum C."/>
            <person name="Kahn D."/>
            <person name="Robinson-Rechavi M."/>
            <person name="Laudet V."/>
            <person name="Schachter V."/>
            <person name="Quetier F."/>
            <person name="Saurin W."/>
            <person name="Scarpelli C."/>
            <person name="Wincker P."/>
            <person name="Lander E.S."/>
            <person name="Weissenbach J."/>
            <person name="Roest Crollius H."/>
        </authorList>
    </citation>
    <scope>NUCLEOTIDE SEQUENCE [LARGE SCALE GENOMIC DNA]</scope>
</reference>
<dbReference type="InterPro" id="IPR002528">
    <property type="entry name" value="MATE_fam"/>
</dbReference>
<accession>Q4T365</accession>
<keyword evidence="2" id="KW-1133">Transmembrane helix</keyword>